<dbReference type="Pfam" id="PF01869">
    <property type="entry name" value="BcrAD_BadFG"/>
    <property type="match status" value="1"/>
</dbReference>
<name>A0A7R9BGC3_9CRUS</name>
<dbReference type="EC" id="2.7.1.59" evidence="2"/>
<dbReference type="InterPro" id="IPR043129">
    <property type="entry name" value="ATPase_NBD"/>
</dbReference>
<evidence type="ECO:0000256" key="4">
    <source>
        <dbReference type="ARBA" id="ARBA00031123"/>
    </source>
</evidence>
<dbReference type="InterPro" id="IPR039758">
    <property type="entry name" value="NAGK-like"/>
</dbReference>
<dbReference type="InterPro" id="IPR002731">
    <property type="entry name" value="ATPase_BadF"/>
</dbReference>
<dbReference type="PANTHER" id="PTHR12862">
    <property type="entry name" value="BADF TYPE ATPASE DOMAIN-CONTAINING PROTEIN"/>
    <property type="match status" value="1"/>
</dbReference>
<gene>
    <name evidence="6" type="ORF">NMOB1V02_LOCUS1105</name>
</gene>
<dbReference type="EMBL" id="CAJPEX010000107">
    <property type="protein sequence ID" value="CAG0913358.1"/>
    <property type="molecule type" value="Genomic_DNA"/>
</dbReference>
<dbReference type="Gene3D" id="3.30.420.40">
    <property type="match status" value="1"/>
</dbReference>
<feature type="domain" description="ATPase BadF/BadG/BcrA/BcrD type" evidence="5">
    <location>
        <begin position="8"/>
        <end position="290"/>
    </location>
</feature>
<protein>
    <recommendedName>
        <fullName evidence="3">N-acetyl-D-glucosamine kinase</fullName>
        <ecNumber evidence="2">2.7.1.59</ecNumber>
    </recommendedName>
    <alternativeName>
        <fullName evidence="4">GlcNAc kinase</fullName>
    </alternativeName>
</protein>
<dbReference type="SUPFAM" id="SSF53067">
    <property type="entry name" value="Actin-like ATPase domain"/>
    <property type="match status" value="2"/>
</dbReference>
<dbReference type="PANTHER" id="PTHR12862:SF0">
    <property type="entry name" value="N-ACETYL-D-GLUCOSAMINE KINASE"/>
    <property type="match status" value="1"/>
</dbReference>
<evidence type="ECO:0000259" key="5">
    <source>
        <dbReference type="Pfam" id="PF01869"/>
    </source>
</evidence>
<organism evidence="6">
    <name type="scientific">Notodromas monacha</name>
    <dbReference type="NCBI Taxonomy" id="399045"/>
    <lineage>
        <taxon>Eukaryota</taxon>
        <taxon>Metazoa</taxon>
        <taxon>Ecdysozoa</taxon>
        <taxon>Arthropoda</taxon>
        <taxon>Crustacea</taxon>
        <taxon>Oligostraca</taxon>
        <taxon>Ostracoda</taxon>
        <taxon>Podocopa</taxon>
        <taxon>Podocopida</taxon>
        <taxon>Cypridocopina</taxon>
        <taxon>Cypridoidea</taxon>
        <taxon>Cyprididae</taxon>
        <taxon>Notodromas</taxon>
    </lineage>
</organism>
<accession>A0A7R9BGC3</accession>
<evidence type="ECO:0000313" key="6">
    <source>
        <dbReference type="EMBL" id="CAD7273206.1"/>
    </source>
</evidence>
<dbReference type="EMBL" id="OA882144">
    <property type="protein sequence ID" value="CAD7273206.1"/>
    <property type="molecule type" value="Genomic_DNA"/>
</dbReference>
<evidence type="ECO:0000256" key="1">
    <source>
        <dbReference type="ARBA" id="ARBA00006198"/>
    </source>
</evidence>
<evidence type="ECO:0000313" key="7">
    <source>
        <dbReference type="Proteomes" id="UP000678499"/>
    </source>
</evidence>
<evidence type="ECO:0000256" key="2">
    <source>
        <dbReference type="ARBA" id="ARBA00012122"/>
    </source>
</evidence>
<dbReference type="GO" id="GO:0045127">
    <property type="term" value="F:N-acetylglucosamine kinase activity"/>
    <property type="evidence" value="ECO:0007669"/>
    <property type="project" value="UniProtKB-EC"/>
</dbReference>
<keyword evidence="7" id="KW-1185">Reference proteome</keyword>
<sequence>MAGVLVGGVEGGAMHVEVVVCRASDGCILVHRQRDVLRNSLEVSLEEYLGHVAAVVESAVNAVKPGARLACLGLALSGVDCPDRKAAAVAACRERLDRLTDWLCVDNDTYGAVFAGSQQCDGGMALIAGTGSNSLLVNPNGESHQCGGWGQFLGDEGSGFYVGQKAVKTCVDDLDCGYRISPFPVDRVWALIKRQWGIQTLNDVRRLYAERSELASLTKRKVASLCAPIAHLAQCDNDELARWLLADAGAQLGKHIVRLAPLADEDLREPGVGLRVVCVGGLFDSYSLLESGLVRELKASSGQGVGQVTLVRPGVPCAVGIARVAANRCGLSTIKWDLVSKQSCLLRFPKD</sequence>
<comment type="similarity">
    <text evidence="1">Belongs to the eukaryotic-type N-acetylglucosamine kinase family.</text>
</comment>
<evidence type="ECO:0000256" key="3">
    <source>
        <dbReference type="ARBA" id="ARBA00014974"/>
    </source>
</evidence>
<dbReference type="AlphaFoldDB" id="A0A7R9BGC3"/>
<proteinExistence type="inferred from homology"/>
<reference evidence="6" key="1">
    <citation type="submission" date="2020-11" db="EMBL/GenBank/DDBJ databases">
        <authorList>
            <person name="Tran Van P."/>
        </authorList>
    </citation>
    <scope>NUCLEOTIDE SEQUENCE</scope>
</reference>
<dbReference type="OrthoDB" id="311172at2759"/>
<dbReference type="Proteomes" id="UP000678499">
    <property type="component" value="Unassembled WGS sequence"/>
</dbReference>